<accession>D3AXX8</accession>
<dbReference type="RefSeq" id="XP_020437911.1">
    <property type="nucleotide sequence ID" value="XM_020572053.1"/>
</dbReference>
<comment type="caution">
    <text evidence="2">The sequence shown here is derived from an EMBL/GenBank/DDBJ whole genome shotgun (WGS) entry which is preliminary data.</text>
</comment>
<keyword evidence="1" id="KW-0472">Membrane</keyword>
<keyword evidence="3" id="KW-1185">Reference proteome</keyword>
<evidence type="ECO:0000313" key="2">
    <source>
        <dbReference type="EMBL" id="EFA85805.1"/>
    </source>
</evidence>
<feature type="transmembrane region" description="Helical" evidence="1">
    <location>
        <begin position="84"/>
        <end position="107"/>
    </location>
</feature>
<protein>
    <submittedName>
        <fullName evidence="2">Uncharacterized protein</fullName>
    </submittedName>
</protein>
<dbReference type="Proteomes" id="UP000001396">
    <property type="component" value="Unassembled WGS sequence"/>
</dbReference>
<proteinExistence type="predicted"/>
<reference evidence="2 3" key="1">
    <citation type="journal article" date="2011" name="Genome Res.">
        <title>Phylogeny-wide analysis of social amoeba genomes highlights ancient origins for complex intercellular communication.</title>
        <authorList>
            <person name="Heidel A.J."/>
            <person name="Lawal H.M."/>
            <person name="Felder M."/>
            <person name="Schilde C."/>
            <person name="Helps N.R."/>
            <person name="Tunggal B."/>
            <person name="Rivero F."/>
            <person name="John U."/>
            <person name="Schleicher M."/>
            <person name="Eichinger L."/>
            <person name="Platzer M."/>
            <person name="Noegel A.A."/>
            <person name="Schaap P."/>
            <person name="Gloeckner G."/>
        </authorList>
    </citation>
    <scope>NUCLEOTIDE SEQUENCE [LARGE SCALE GENOMIC DNA]</scope>
    <source>
        <strain evidence="3">ATCC 26659 / Pp 5 / PN500</strain>
    </source>
</reference>
<dbReference type="GeneID" id="31356566"/>
<keyword evidence="1" id="KW-1133">Transmembrane helix</keyword>
<gene>
    <name evidence="2" type="ORF">PPL_01036</name>
</gene>
<organism evidence="2 3">
    <name type="scientific">Heterostelium pallidum (strain ATCC 26659 / Pp 5 / PN500)</name>
    <name type="common">Cellular slime mold</name>
    <name type="synonym">Polysphondylium pallidum</name>
    <dbReference type="NCBI Taxonomy" id="670386"/>
    <lineage>
        <taxon>Eukaryota</taxon>
        <taxon>Amoebozoa</taxon>
        <taxon>Evosea</taxon>
        <taxon>Eumycetozoa</taxon>
        <taxon>Dictyostelia</taxon>
        <taxon>Acytosteliales</taxon>
        <taxon>Acytosteliaceae</taxon>
        <taxon>Heterostelium</taxon>
    </lineage>
</organism>
<dbReference type="InParanoid" id="D3AXX8"/>
<dbReference type="AlphaFoldDB" id="D3AXX8"/>
<sequence>MLDNLPNEIARIKSFISKLPVMFHTNTNENLRETSNFLAIRQLEQKELKINIDNNSKEILICAIKVNFSMVCSFVALVPEVHIILIDLSTTLFCLISGIVCVLYMLLYTDSCLIKFYYLKINQLCNIGNDDGAVVLVIIKINPLPHPIEIIQ</sequence>
<name>D3AXX8_HETP5</name>
<keyword evidence="1" id="KW-0812">Transmembrane</keyword>
<feature type="transmembrane region" description="Helical" evidence="1">
    <location>
        <begin position="59"/>
        <end position="78"/>
    </location>
</feature>
<evidence type="ECO:0000313" key="3">
    <source>
        <dbReference type="Proteomes" id="UP000001396"/>
    </source>
</evidence>
<evidence type="ECO:0000256" key="1">
    <source>
        <dbReference type="SAM" id="Phobius"/>
    </source>
</evidence>
<dbReference type="EMBL" id="ADBJ01000004">
    <property type="protein sequence ID" value="EFA85805.1"/>
    <property type="molecule type" value="Genomic_DNA"/>
</dbReference>